<comment type="caution">
    <text evidence="1">The sequence shown here is derived from an EMBL/GenBank/DDBJ whole genome shotgun (WGS) entry which is preliminary data.</text>
</comment>
<reference evidence="1 2" key="1">
    <citation type="submission" date="2018-11" db="EMBL/GenBank/DDBJ databases">
        <title>Trebonia kvetii gen.nov., sp.nov., a novel acidophilic actinobacterium, and proposal of the new actinobacterial family Treboniaceae fam. nov.</title>
        <authorList>
            <person name="Rapoport D."/>
            <person name="Sagova-Mareckova M."/>
            <person name="Sedlacek I."/>
            <person name="Provaznik J."/>
            <person name="Kralova S."/>
            <person name="Pavlinic D."/>
            <person name="Benes V."/>
            <person name="Kopecky J."/>
        </authorList>
    </citation>
    <scope>NUCLEOTIDE SEQUENCE [LARGE SCALE GENOMIC DNA]</scope>
    <source>
        <strain evidence="1 2">15Tr583</strain>
    </source>
</reference>
<evidence type="ECO:0000313" key="2">
    <source>
        <dbReference type="Proteomes" id="UP000460272"/>
    </source>
</evidence>
<dbReference type="AlphaFoldDB" id="A0A6P2C781"/>
<evidence type="ECO:0000313" key="1">
    <source>
        <dbReference type="EMBL" id="TVZ05911.1"/>
    </source>
</evidence>
<dbReference type="RefSeq" id="WP_145850664.1">
    <property type="nucleotide sequence ID" value="NZ_RPFW01000001.1"/>
</dbReference>
<keyword evidence="2" id="KW-1185">Reference proteome</keyword>
<organism evidence="1 2">
    <name type="scientific">Trebonia kvetii</name>
    <dbReference type="NCBI Taxonomy" id="2480626"/>
    <lineage>
        <taxon>Bacteria</taxon>
        <taxon>Bacillati</taxon>
        <taxon>Actinomycetota</taxon>
        <taxon>Actinomycetes</taxon>
        <taxon>Streptosporangiales</taxon>
        <taxon>Treboniaceae</taxon>
        <taxon>Trebonia</taxon>
    </lineage>
</organism>
<dbReference type="EMBL" id="RPFW01000001">
    <property type="protein sequence ID" value="TVZ05911.1"/>
    <property type="molecule type" value="Genomic_DNA"/>
</dbReference>
<dbReference type="Proteomes" id="UP000460272">
    <property type="component" value="Unassembled WGS sequence"/>
</dbReference>
<protein>
    <submittedName>
        <fullName evidence="1">Uncharacterized protein</fullName>
    </submittedName>
</protein>
<proteinExistence type="predicted"/>
<sequence length="63" mass="6731">MLDAAAAAYTSLTTQGTDVLLMASDHHLRRELSRRIRDDLIRLGCVDSGPAVRIAGGGPSQPR</sequence>
<accession>A0A6P2C781</accession>
<gene>
    <name evidence="1" type="ORF">EAS64_00045</name>
</gene>
<name>A0A6P2C781_9ACTN</name>